<feature type="transmembrane region" description="Helical" evidence="1">
    <location>
        <begin position="44"/>
        <end position="69"/>
    </location>
</feature>
<keyword evidence="1" id="KW-0812">Transmembrane</keyword>
<accession>A0A8J2PPW9</accession>
<evidence type="ECO:0000256" key="1">
    <source>
        <dbReference type="SAM" id="Phobius"/>
    </source>
</evidence>
<dbReference type="AlphaFoldDB" id="A0A8J2PPW9"/>
<proteinExistence type="predicted"/>
<keyword evidence="3" id="KW-1185">Reference proteome</keyword>
<protein>
    <submittedName>
        <fullName evidence="2">Uncharacterized protein</fullName>
    </submittedName>
</protein>
<dbReference type="EMBL" id="CAJVCH010480838">
    <property type="protein sequence ID" value="CAG7820514.1"/>
    <property type="molecule type" value="Genomic_DNA"/>
</dbReference>
<evidence type="ECO:0000313" key="3">
    <source>
        <dbReference type="Proteomes" id="UP000708208"/>
    </source>
</evidence>
<evidence type="ECO:0000313" key="2">
    <source>
        <dbReference type="EMBL" id="CAG7820514.1"/>
    </source>
</evidence>
<reference evidence="2" key="1">
    <citation type="submission" date="2021-06" db="EMBL/GenBank/DDBJ databases">
        <authorList>
            <person name="Hodson N. C."/>
            <person name="Mongue J. A."/>
            <person name="Jaron S. K."/>
        </authorList>
    </citation>
    <scope>NUCLEOTIDE SEQUENCE</scope>
</reference>
<gene>
    <name evidence="2" type="ORF">AFUS01_LOCUS30903</name>
</gene>
<name>A0A8J2PPW9_9HEXA</name>
<keyword evidence="1" id="KW-0472">Membrane</keyword>
<sequence length="103" mass="11578">MIVCQDSTYSTGLVLNPARKISTARVGDLRNTFRQEIAPVHPRIFVFLVIIHAGRVMALMTTSVIQIIFDDHRVLPENPCVKVTVVFLLKRSTAPRFLTVTKS</sequence>
<dbReference type="Proteomes" id="UP000708208">
    <property type="component" value="Unassembled WGS sequence"/>
</dbReference>
<organism evidence="2 3">
    <name type="scientific">Allacma fusca</name>
    <dbReference type="NCBI Taxonomy" id="39272"/>
    <lineage>
        <taxon>Eukaryota</taxon>
        <taxon>Metazoa</taxon>
        <taxon>Ecdysozoa</taxon>
        <taxon>Arthropoda</taxon>
        <taxon>Hexapoda</taxon>
        <taxon>Collembola</taxon>
        <taxon>Symphypleona</taxon>
        <taxon>Sminthuridae</taxon>
        <taxon>Allacma</taxon>
    </lineage>
</organism>
<keyword evidence="1" id="KW-1133">Transmembrane helix</keyword>
<comment type="caution">
    <text evidence="2">The sequence shown here is derived from an EMBL/GenBank/DDBJ whole genome shotgun (WGS) entry which is preliminary data.</text>
</comment>